<organism evidence="2">
    <name type="scientific">candidate division WOR-3 bacterium</name>
    <dbReference type="NCBI Taxonomy" id="2052148"/>
    <lineage>
        <taxon>Bacteria</taxon>
        <taxon>Bacteria division WOR-3</taxon>
    </lineage>
</organism>
<dbReference type="EMBL" id="DQWE01000320">
    <property type="protein sequence ID" value="HDI83470.1"/>
    <property type="molecule type" value="Genomic_DNA"/>
</dbReference>
<sequence length="145" mass="16770">RALIDNYYLKDTAVLGIWNTRMRYAGPREAIFHAIVRKNYGCTHFIVGRDHAGVGNFYPPYAAQEIFDHFPDLGITPVFFREFFYCKKCGTITNSRVCPHPDEDRVNFSGTKIRNMLISGEDPSPQYMRPEVVQVIRKFSNPFVD</sequence>
<dbReference type="Pfam" id="PF01747">
    <property type="entry name" value="ATP-sulfurylase"/>
    <property type="match status" value="1"/>
</dbReference>
<keyword evidence="2" id="KW-0548">Nucleotidyltransferase</keyword>
<reference evidence="2" key="1">
    <citation type="journal article" date="2020" name="mSystems">
        <title>Genome- and Community-Level Interaction Insights into Carbon Utilization and Element Cycling Functions of Hydrothermarchaeota in Hydrothermal Sediment.</title>
        <authorList>
            <person name="Zhou Z."/>
            <person name="Liu Y."/>
            <person name="Xu W."/>
            <person name="Pan J."/>
            <person name="Luo Z.H."/>
            <person name="Li M."/>
        </authorList>
    </citation>
    <scope>NUCLEOTIDE SEQUENCE [LARGE SCALE GENOMIC DNA]</scope>
    <source>
        <strain evidence="2">HyVt-102</strain>
    </source>
</reference>
<proteinExistence type="predicted"/>
<keyword evidence="2" id="KW-0808">Transferase</keyword>
<dbReference type="PANTHER" id="PTHR43509:SF1">
    <property type="entry name" value="SULFATE ADENYLYLTRANSFERASE"/>
    <property type="match status" value="1"/>
</dbReference>
<dbReference type="GO" id="GO:0004781">
    <property type="term" value="F:sulfate adenylyltransferase (ATP) activity"/>
    <property type="evidence" value="ECO:0007669"/>
    <property type="project" value="InterPro"/>
</dbReference>
<evidence type="ECO:0000259" key="1">
    <source>
        <dbReference type="Pfam" id="PF01747"/>
    </source>
</evidence>
<evidence type="ECO:0000313" key="2">
    <source>
        <dbReference type="EMBL" id="HDI83470.1"/>
    </source>
</evidence>
<dbReference type="PANTHER" id="PTHR43509">
    <property type="match status" value="1"/>
</dbReference>
<feature type="non-terminal residue" evidence="2">
    <location>
        <position position="1"/>
    </location>
</feature>
<comment type="caution">
    <text evidence="2">The sequence shown here is derived from an EMBL/GenBank/DDBJ whole genome shotgun (WGS) entry which is preliminary data.</text>
</comment>
<dbReference type="Gene3D" id="3.40.50.620">
    <property type="entry name" value="HUPs"/>
    <property type="match status" value="1"/>
</dbReference>
<name>A0A7C0ZAC9_UNCW3</name>
<dbReference type="InterPro" id="IPR024951">
    <property type="entry name" value="Sulfurylase_cat_dom"/>
</dbReference>
<dbReference type="Proteomes" id="UP000885847">
    <property type="component" value="Unassembled WGS sequence"/>
</dbReference>
<dbReference type="InterPro" id="IPR014729">
    <property type="entry name" value="Rossmann-like_a/b/a_fold"/>
</dbReference>
<gene>
    <name evidence="2" type="ORF">ENF18_06745</name>
</gene>
<dbReference type="SUPFAM" id="SSF52374">
    <property type="entry name" value="Nucleotidylyl transferase"/>
    <property type="match status" value="1"/>
</dbReference>
<protein>
    <submittedName>
        <fullName evidence="2">Sulfate adenylyltransferase</fullName>
    </submittedName>
</protein>
<feature type="domain" description="Sulphate adenylyltransferase catalytic" evidence="1">
    <location>
        <begin position="2"/>
        <end position="138"/>
    </location>
</feature>
<accession>A0A7C0ZAC9</accession>
<dbReference type="AlphaFoldDB" id="A0A7C0ZAC9"/>